<organism evidence="2 3">
    <name type="scientific">Hoylesella enoeca</name>
    <dbReference type="NCBI Taxonomy" id="76123"/>
    <lineage>
        <taxon>Bacteria</taxon>
        <taxon>Pseudomonadati</taxon>
        <taxon>Bacteroidota</taxon>
        <taxon>Bacteroidia</taxon>
        <taxon>Bacteroidales</taxon>
        <taxon>Prevotellaceae</taxon>
        <taxon>Hoylesella</taxon>
    </lineage>
</organism>
<evidence type="ECO:0008006" key="4">
    <source>
        <dbReference type="Google" id="ProtNLM"/>
    </source>
</evidence>
<feature type="chain" id="PRO_5006601917" description="Fibrobacter succinogenes major paralogous domain-containing protein" evidence="1">
    <location>
        <begin position="28"/>
        <end position="526"/>
    </location>
</feature>
<evidence type="ECO:0000256" key="1">
    <source>
        <dbReference type="SAM" id="SignalP"/>
    </source>
</evidence>
<keyword evidence="1" id="KW-0732">Signal</keyword>
<dbReference type="RefSeq" id="WP_060544179.1">
    <property type="nucleotide sequence ID" value="NZ_CP013195.1"/>
</dbReference>
<name>A0A0S2KIV7_9BACT</name>
<protein>
    <recommendedName>
        <fullName evidence="4">Fibrobacter succinogenes major paralogous domain-containing protein</fullName>
    </recommendedName>
</protein>
<dbReference type="PROSITE" id="PS51257">
    <property type="entry name" value="PROKAR_LIPOPROTEIN"/>
    <property type="match status" value="1"/>
</dbReference>
<evidence type="ECO:0000313" key="3">
    <source>
        <dbReference type="Proteomes" id="UP000056252"/>
    </source>
</evidence>
<keyword evidence="3" id="KW-1185">Reference proteome</keyword>
<sequence length="526" mass="57508">MKDYMNMKTNILSLLAFAGLLTFVGCANDDTTNNDKEPGTEGLTGFVVEEDNATRTTAEYDGSGLKFFWTANDRLWVNNGTLTQDASNNISSVLVNNPANASAVQRAAKARFWFSGTFTASSYPVRYTGKGNADGDKVTIKAAQAQTIPNDASHIGEDGDCGIATATKPAGDTQYHFTLDHEASYLTFMPYNAQGKLIGVLQKIKVSADQAICGQFDFNDAGIDTGTRPIAGPTTQNIELTVSGFSIPAAATKETNAATMVIAPGVYTHFTVEYTLHDPITNVGTTITKQYPGTVTCTKGRNKKVSQDLNITVYHGNEYYSWDAQQQYWAGHEWDKSGYVAGQDQPTVNNSTVASAYAQDNTDPRWWREDTSLPAPAANHSCQNCPNVNECIWYTMQGDPHWDEQTLWATMGHLYKAGMWFKKKDNISGFTASNYNGTDYRTTSGFFFANNSTPGKPSNLNDYFYLPALGTYYNGFLSGVGSEGFYWTSSPTGYVHSANCLFFDSSNGASVSDNGREAAFRLWTVQ</sequence>
<dbReference type="Proteomes" id="UP000056252">
    <property type="component" value="Chromosome"/>
</dbReference>
<accession>A0A0S2KIV7</accession>
<proteinExistence type="predicted"/>
<dbReference type="KEGG" id="peo:AS203_03215"/>
<dbReference type="OrthoDB" id="1081166at2"/>
<gene>
    <name evidence="2" type="ORF">AS203_03215</name>
</gene>
<feature type="signal peptide" evidence="1">
    <location>
        <begin position="1"/>
        <end position="27"/>
    </location>
</feature>
<evidence type="ECO:0000313" key="2">
    <source>
        <dbReference type="EMBL" id="ALO48217.1"/>
    </source>
</evidence>
<dbReference type="STRING" id="76123.AS203_03215"/>
<reference evidence="3" key="1">
    <citation type="submission" date="2015-11" db="EMBL/GenBank/DDBJ databases">
        <authorList>
            <person name="Holder M.E."/>
            <person name="Ajami N.J."/>
            <person name="Petrosino J.F."/>
        </authorList>
    </citation>
    <scope>NUCLEOTIDE SEQUENCE [LARGE SCALE GENOMIC DNA]</scope>
    <source>
        <strain evidence="3">F0113</strain>
    </source>
</reference>
<dbReference type="AlphaFoldDB" id="A0A0S2KIV7"/>
<dbReference type="EMBL" id="CP013195">
    <property type="protein sequence ID" value="ALO48217.1"/>
    <property type="molecule type" value="Genomic_DNA"/>
</dbReference>